<dbReference type="GO" id="GO:0006508">
    <property type="term" value="P:proteolysis"/>
    <property type="evidence" value="ECO:0007669"/>
    <property type="project" value="UniProtKB-KW"/>
</dbReference>
<dbReference type="GO" id="GO:0003964">
    <property type="term" value="F:RNA-directed DNA polymerase activity"/>
    <property type="evidence" value="ECO:0007669"/>
    <property type="project" value="UniProtKB-KW"/>
</dbReference>
<feature type="domain" description="Reverse transcriptase" evidence="8">
    <location>
        <begin position="190"/>
        <end position="369"/>
    </location>
</feature>
<organism evidence="9 11">
    <name type="scientific">Cucumis melo var. makuwa</name>
    <name type="common">Oriental melon</name>
    <dbReference type="NCBI Taxonomy" id="1194695"/>
    <lineage>
        <taxon>Eukaryota</taxon>
        <taxon>Viridiplantae</taxon>
        <taxon>Streptophyta</taxon>
        <taxon>Embryophyta</taxon>
        <taxon>Tracheophyta</taxon>
        <taxon>Spermatophyta</taxon>
        <taxon>Magnoliopsida</taxon>
        <taxon>eudicotyledons</taxon>
        <taxon>Gunneridae</taxon>
        <taxon>Pentapetalae</taxon>
        <taxon>rosids</taxon>
        <taxon>fabids</taxon>
        <taxon>Cucurbitales</taxon>
        <taxon>Cucurbitaceae</taxon>
        <taxon>Benincaseae</taxon>
        <taxon>Cucumis</taxon>
    </lineage>
</organism>
<sequence>MEGGECRGRIINQLSGGKVRGKIFGEEVVVLIDRGATHTFISNKVVNDLKLSTKETSHYGVILGSSIAIKGKGVCENVELLLNDWNVTTDFLPLELGGVDGYLVECRALEAGVLLLEETTVEENNNAPEEVQKILAKYNDVFEWSETLPPRRAIEHHIHLKTGTEPVNVRPYWYAFQQKAEMEKLVDEMMSSGIIQPDNSPYSSLVLLVKKTDGSWRFCMNYRALNNATVPDKFPIPVIEELFDELNGANLFSKIDLKAGYHQIRMHKEDIEKTAFRTHEGHYEFLVMPFGLTNAPATFQSLVNSVFRFYLRKFVLVFFDYILIYSRGMEEHAYHLELVLEVLREHKLYANKKKCNFAYQKVEYLGHIVSGKGVEVDPEKIRSIKQWPVLKNAGEVRGSLGLTGYYRRFVQNYGSIAAPLTQMLKLGAFKWNDEAQLAFNRLQEL</sequence>
<dbReference type="Proteomes" id="UP000321393">
    <property type="component" value="Unassembled WGS sequence"/>
</dbReference>
<dbReference type="InterPro" id="IPR021109">
    <property type="entry name" value="Peptidase_aspartic_dom_sf"/>
</dbReference>
<evidence type="ECO:0000313" key="10">
    <source>
        <dbReference type="EMBL" id="TYK13918.1"/>
    </source>
</evidence>
<dbReference type="Proteomes" id="UP000321947">
    <property type="component" value="Unassembled WGS sequence"/>
</dbReference>
<keyword evidence="9" id="KW-0560">Oxidoreductase</keyword>
<evidence type="ECO:0000313" key="9">
    <source>
        <dbReference type="EMBL" id="KAA0037155.1"/>
    </source>
</evidence>
<dbReference type="Gene3D" id="3.30.70.270">
    <property type="match status" value="2"/>
</dbReference>
<protein>
    <submittedName>
        <fullName evidence="9">Peroxidase 64</fullName>
    </submittedName>
</protein>
<dbReference type="PANTHER" id="PTHR24559">
    <property type="entry name" value="TRANSPOSON TY3-I GAG-POL POLYPROTEIN"/>
    <property type="match status" value="1"/>
</dbReference>
<accession>A0A5A7T6Q1</accession>
<dbReference type="Gene3D" id="3.10.10.10">
    <property type="entry name" value="HIV Type 1 Reverse Transcriptase, subunit A, domain 1"/>
    <property type="match status" value="1"/>
</dbReference>
<keyword evidence="4" id="KW-0540">Nuclease</keyword>
<keyword evidence="5" id="KW-0255">Endonuclease</keyword>
<dbReference type="PROSITE" id="PS50878">
    <property type="entry name" value="RT_POL"/>
    <property type="match status" value="1"/>
</dbReference>
<dbReference type="Pfam" id="PF00078">
    <property type="entry name" value="RVT_1"/>
    <property type="match status" value="1"/>
</dbReference>
<dbReference type="InterPro" id="IPR000477">
    <property type="entry name" value="RT_dom"/>
</dbReference>
<keyword evidence="7" id="KW-0695">RNA-directed DNA polymerase</keyword>
<dbReference type="InterPro" id="IPR053134">
    <property type="entry name" value="RNA-dir_DNA_polymerase"/>
</dbReference>
<dbReference type="Pfam" id="PF08284">
    <property type="entry name" value="RVP_2"/>
    <property type="match status" value="1"/>
</dbReference>
<dbReference type="SUPFAM" id="SSF56672">
    <property type="entry name" value="DNA/RNA polymerases"/>
    <property type="match status" value="1"/>
</dbReference>
<evidence type="ECO:0000256" key="5">
    <source>
        <dbReference type="ARBA" id="ARBA00022759"/>
    </source>
</evidence>
<dbReference type="GO" id="GO:0004519">
    <property type="term" value="F:endonuclease activity"/>
    <property type="evidence" value="ECO:0007669"/>
    <property type="project" value="UniProtKB-KW"/>
</dbReference>
<keyword evidence="9" id="KW-0575">Peroxidase</keyword>
<dbReference type="EMBL" id="SSTD01009720">
    <property type="protein sequence ID" value="TYK13918.1"/>
    <property type="molecule type" value="Genomic_DNA"/>
</dbReference>
<name>A0A5A7T6Q1_CUCMM</name>
<dbReference type="InterPro" id="IPR043128">
    <property type="entry name" value="Rev_trsase/Diguanyl_cyclase"/>
</dbReference>
<dbReference type="Gene3D" id="2.40.70.10">
    <property type="entry name" value="Acid Proteases"/>
    <property type="match status" value="1"/>
</dbReference>
<dbReference type="GO" id="GO:0008233">
    <property type="term" value="F:peptidase activity"/>
    <property type="evidence" value="ECO:0007669"/>
    <property type="project" value="UniProtKB-KW"/>
</dbReference>
<dbReference type="FunFam" id="3.10.10.10:FF:000007">
    <property type="entry name" value="Retrovirus-related Pol polyprotein from transposon 17.6-like Protein"/>
    <property type="match status" value="1"/>
</dbReference>
<dbReference type="EMBL" id="SSTE01019034">
    <property type="protein sequence ID" value="KAA0037155.1"/>
    <property type="molecule type" value="Genomic_DNA"/>
</dbReference>
<comment type="caution">
    <text evidence="9">The sequence shown here is derived from an EMBL/GenBank/DDBJ whole genome shotgun (WGS) entry which is preliminary data.</text>
</comment>
<dbReference type="PANTHER" id="PTHR24559:SF450">
    <property type="entry name" value="RNA-DIRECTED DNA POLYMERASE HOMOLOG"/>
    <property type="match status" value="1"/>
</dbReference>
<evidence type="ECO:0000256" key="2">
    <source>
        <dbReference type="ARBA" id="ARBA00022679"/>
    </source>
</evidence>
<dbReference type="AlphaFoldDB" id="A0A5A7T6Q1"/>
<dbReference type="OrthoDB" id="529980at2759"/>
<evidence type="ECO:0000313" key="11">
    <source>
        <dbReference type="Proteomes" id="UP000321393"/>
    </source>
</evidence>
<keyword evidence="6" id="KW-0378">Hydrolase</keyword>
<evidence type="ECO:0000259" key="8">
    <source>
        <dbReference type="PROSITE" id="PS50878"/>
    </source>
</evidence>
<dbReference type="InterPro" id="IPR043502">
    <property type="entry name" value="DNA/RNA_pol_sf"/>
</dbReference>
<gene>
    <name evidence="10" type="ORF">E5676_scaffold832G001160</name>
    <name evidence="9" type="ORF">E6C27_scaffold379G00630</name>
</gene>
<evidence type="ECO:0000256" key="1">
    <source>
        <dbReference type="ARBA" id="ARBA00022670"/>
    </source>
</evidence>
<proteinExistence type="predicted"/>
<dbReference type="CDD" id="cd00303">
    <property type="entry name" value="retropepsin_like"/>
    <property type="match status" value="1"/>
</dbReference>
<evidence type="ECO:0000256" key="4">
    <source>
        <dbReference type="ARBA" id="ARBA00022722"/>
    </source>
</evidence>
<keyword evidence="2" id="KW-0808">Transferase</keyword>
<reference evidence="11 12" key="1">
    <citation type="submission" date="2019-08" db="EMBL/GenBank/DDBJ databases">
        <title>Draft genome sequences of two oriental melons (Cucumis melo L. var makuwa).</title>
        <authorList>
            <person name="Kwon S.-Y."/>
        </authorList>
    </citation>
    <scope>NUCLEOTIDE SEQUENCE [LARGE SCALE GENOMIC DNA]</scope>
    <source>
        <strain evidence="12">cv. Chang Bougi</strain>
        <strain evidence="11">cv. SW 3</strain>
        <tissue evidence="9">Leaf</tissue>
    </source>
</reference>
<evidence type="ECO:0000256" key="7">
    <source>
        <dbReference type="ARBA" id="ARBA00022918"/>
    </source>
</evidence>
<evidence type="ECO:0000256" key="6">
    <source>
        <dbReference type="ARBA" id="ARBA00022801"/>
    </source>
</evidence>
<dbReference type="CDD" id="cd01647">
    <property type="entry name" value="RT_LTR"/>
    <property type="match status" value="1"/>
</dbReference>
<evidence type="ECO:0000313" key="12">
    <source>
        <dbReference type="Proteomes" id="UP000321947"/>
    </source>
</evidence>
<dbReference type="GO" id="GO:0004601">
    <property type="term" value="F:peroxidase activity"/>
    <property type="evidence" value="ECO:0007669"/>
    <property type="project" value="UniProtKB-KW"/>
</dbReference>
<keyword evidence="3" id="KW-0548">Nucleotidyltransferase</keyword>
<evidence type="ECO:0000256" key="3">
    <source>
        <dbReference type="ARBA" id="ARBA00022695"/>
    </source>
</evidence>
<keyword evidence="1" id="KW-0645">Protease</keyword>